<organism evidence="11 12">
    <name type="scientific">Sphingorhabdus profundilacus</name>
    <dbReference type="NCBI Taxonomy" id="2509718"/>
    <lineage>
        <taxon>Bacteria</taxon>
        <taxon>Pseudomonadati</taxon>
        <taxon>Pseudomonadota</taxon>
        <taxon>Alphaproteobacteria</taxon>
        <taxon>Sphingomonadales</taxon>
        <taxon>Sphingomonadaceae</taxon>
        <taxon>Sphingorhabdus</taxon>
    </lineage>
</organism>
<keyword evidence="12" id="KW-1185">Reference proteome</keyword>
<comment type="catalytic activity">
    <reaction evidence="10">
        <text>a (3R)-hydroxyacyl-[ACP] + L-ornithine = a lyso-ornithine lipid + holo-[ACP] + H(+)</text>
        <dbReference type="Rhea" id="RHEA:20633"/>
        <dbReference type="Rhea" id="RHEA-COMP:9685"/>
        <dbReference type="Rhea" id="RHEA-COMP:9945"/>
        <dbReference type="ChEBI" id="CHEBI:15378"/>
        <dbReference type="ChEBI" id="CHEBI:46911"/>
        <dbReference type="ChEBI" id="CHEBI:64479"/>
        <dbReference type="ChEBI" id="CHEBI:78827"/>
        <dbReference type="ChEBI" id="CHEBI:138482"/>
        <dbReference type="EC" id="2.3.2.30"/>
    </reaction>
    <physiologicalReaction direction="left-to-right" evidence="10">
        <dbReference type="Rhea" id="RHEA:20634"/>
    </physiologicalReaction>
</comment>
<comment type="pathway">
    <text evidence="1">Lipid metabolism.</text>
</comment>
<evidence type="ECO:0000256" key="3">
    <source>
        <dbReference type="ARBA" id="ARBA00022679"/>
    </source>
</evidence>
<gene>
    <name evidence="11" type="ORF">EUU23_00370</name>
</gene>
<dbReference type="OrthoDB" id="9787072at2"/>
<keyword evidence="2" id="KW-0444">Lipid biosynthesis</keyword>
<dbReference type="EC" id="2.3.2.30" evidence="7"/>
<dbReference type="Gene3D" id="3.40.630.30">
    <property type="match status" value="1"/>
</dbReference>
<name>A0A6I4M1E1_9SPHN</name>
<evidence type="ECO:0000256" key="10">
    <source>
        <dbReference type="ARBA" id="ARBA00047785"/>
    </source>
</evidence>
<dbReference type="Pfam" id="PF13444">
    <property type="entry name" value="Acetyltransf_5"/>
    <property type="match status" value="1"/>
</dbReference>
<evidence type="ECO:0000256" key="1">
    <source>
        <dbReference type="ARBA" id="ARBA00005189"/>
    </source>
</evidence>
<dbReference type="Proteomes" id="UP000471147">
    <property type="component" value="Unassembled WGS sequence"/>
</dbReference>
<evidence type="ECO:0000256" key="5">
    <source>
        <dbReference type="ARBA" id="ARBA00023315"/>
    </source>
</evidence>
<evidence type="ECO:0000256" key="9">
    <source>
        <dbReference type="ARBA" id="ARBA00045724"/>
    </source>
</evidence>
<dbReference type="PANTHER" id="PTHR37323">
    <property type="entry name" value="GCN5-RELATED N-ACETYLTRANSFERASE"/>
    <property type="match status" value="1"/>
</dbReference>
<evidence type="ECO:0000256" key="8">
    <source>
        <dbReference type="ARBA" id="ARBA00039866"/>
    </source>
</evidence>
<dbReference type="GO" id="GO:0043810">
    <property type="term" value="F:ornithine-acyl [acyl carrier protein] N-acyltransferase activity"/>
    <property type="evidence" value="ECO:0007669"/>
    <property type="project" value="UniProtKB-EC"/>
</dbReference>
<evidence type="ECO:0000313" key="12">
    <source>
        <dbReference type="Proteomes" id="UP000471147"/>
    </source>
</evidence>
<evidence type="ECO:0000313" key="11">
    <source>
        <dbReference type="EMBL" id="MVZ96155.1"/>
    </source>
</evidence>
<dbReference type="InterPro" id="IPR052351">
    <property type="entry name" value="Ornithine_N-alpha-AT"/>
</dbReference>
<dbReference type="RefSeq" id="WP_160352173.1">
    <property type="nucleotide sequence ID" value="NZ_SDWJ01000001.1"/>
</dbReference>
<proteinExistence type="inferred from homology"/>
<sequence>MQSIASIIPKSRMLSVRLGSSAADIEAAQRLRWDVFYRERGATPLEDTPLDRDPYDPVCDHLLVEDSASGTPKVIGTYRLLRQSVADSREGFYSAGEYDLTPLSRSSGEQLELGRSCVAAEYRDAGTIQLLWRGIASYLRQHQISTMFGCASFHGIDPEAHADTLSYLWHNHLAPPPLRARALDERYIDMARLPLGSYDPRQAMRKLPPLIKAYLRVGAQVGDGAVIDHQFNTVDIFIVMPVAEISDRYFGRFGAAA</sequence>
<reference evidence="11 12" key="1">
    <citation type="submission" date="2019-01" db="EMBL/GenBank/DDBJ databases">
        <title>Sphingorhabdus lacus sp.nov., isolated from an oligotrophic freshwater lake.</title>
        <authorList>
            <person name="Park M."/>
        </authorList>
    </citation>
    <scope>NUCLEOTIDE SEQUENCE [LARGE SCALE GENOMIC DNA]</scope>
    <source>
        <strain evidence="11 12">IMCC26285</strain>
    </source>
</reference>
<evidence type="ECO:0000256" key="4">
    <source>
        <dbReference type="ARBA" id="ARBA00023098"/>
    </source>
</evidence>
<dbReference type="GO" id="GO:0006629">
    <property type="term" value="P:lipid metabolic process"/>
    <property type="evidence" value="ECO:0007669"/>
    <property type="project" value="UniProtKB-KW"/>
</dbReference>
<accession>A0A6I4M1E1</accession>
<keyword evidence="3 11" id="KW-0808">Transferase</keyword>
<evidence type="ECO:0000256" key="2">
    <source>
        <dbReference type="ARBA" id="ARBA00022516"/>
    </source>
</evidence>
<comment type="similarity">
    <text evidence="6">Belongs to the acetyltransferase family. OlsB subfamily.</text>
</comment>
<dbReference type="SUPFAM" id="SSF55729">
    <property type="entry name" value="Acyl-CoA N-acyltransferases (Nat)"/>
    <property type="match status" value="1"/>
</dbReference>
<dbReference type="InterPro" id="IPR016181">
    <property type="entry name" value="Acyl_CoA_acyltransferase"/>
</dbReference>
<comment type="function">
    <text evidence="9">Catalyzes the first step in the biosynthesis of ornithine lipids, which are phosphorus-free membrane lipids. Catalyzes the 3-hydroxyacyl-acyl carrier protein-dependent acylation of ornithine to form lyso-ornithine lipid (LOL).</text>
</comment>
<keyword evidence="5" id="KW-0012">Acyltransferase</keyword>
<keyword evidence="4" id="KW-0443">Lipid metabolism</keyword>
<protein>
    <recommendedName>
        <fullName evidence="8">L-ornithine N(alpha)-acyltransferase</fullName>
        <ecNumber evidence="7">2.3.2.30</ecNumber>
    </recommendedName>
</protein>
<dbReference type="PANTHER" id="PTHR37323:SF1">
    <property type="entry name" value="L-ORNITHINE N(ALPHA)-ACYLTRANSFERASE"/>
    <property type="match status" value="1"/>
</dbReference>
<comment type="caution">
    <text evidence="11">The sequence shown here is derived from an EMBL/GenBank/DDBJ whole genome shotgun (WGS) entry which is preliminary data.</text>
</comment>
<dbReference type="AlphaFoldDB" id="A0A6I4M1E1"/>
<dbReference type="EMBL" id="SDWJ01000001">
    <property type="protein sequence ID" value="MVZ96155.1"/>
    <property type="molecule type" value="Genomic_DNA"/>
</dbReference>
<evidence type="ECO:0000256" key="7">
    <source>
        <dbReference type="ARBA" id="ARBA00039058"/>
    </source>
</evidence>
<evidence type="ECO:0000256" key="6">
    <source>
        <dbReference type="ARBA" id="ARBA00038095"/>
    </source>
</evidence>